<feature type="transmembrane region" description="Helical" evidence="1">
    <location>
        <begin position="234"/>
        <end position="256"/>
    </location>
</feature>
<reference evidence="3" key="1">
    <citation type="submission" date="2019-08" db="EMBL/GenBank/DDBJ databases">
        <authorList>
            <person name="Ishikawa M."/>
            <person name="Suzuki T."/>
            <person name="Matsutani M."/>
        </authorList>
    </citation>
    <scope>NUCLEOTIDE SEQUENCE</scope>
    <source>
        <strain evidence="3">7C1</strain>
        <strain evidence="2">8C4</strain>
    </source>
</reference>
<evidence type="ECO:0000313" key="3">
    <source>
        <dbReference type="EMBL" id="GEQ53579.1"/>
    </source>
</evidence>
<reference evidence="3" key="2">
    <citation type="journal article" date="2020" name="Int. Dairy J.">
        <title>Lactic acid bacterial diversity in Brie cheese focusing on salt concentration and pH of isolation medium and characterisation of halophilic and alkaliphilic lactic acid bacterial isolates.</title>
        <authorList>
            <person name="Unno R."/>
            <person name="Matsutani M."/>
            <person name="Suzuki T."/>
            <person name="Kodama K."/>
            <person name="Matsushita H."/>
            <person name="Yamasato K."/>
            <person name="Koizumi Y."/>
            <person name="Ishikawa M."/>
        </authorList>
    </citation>
    <scope>NUCLEOTIDE SEQUENCE</scope>
    <source>
        <strain evidence="3">7C1</strain>
        <strain evidence="2">8C4</strain>
    </source>
</reference>
<feature type="transmembrane region" description="Helical" evidence="1">
    <location>
        <begin position="478"/>
        <end position="501"/>
    </location>
</feature>
<evidence type="ECO:0000313" key="4">
    <source>
        <dbReference type="Proteomes" id="UP000886597"/>
    </source>
</evidence>
<dbReference type="AlphaFoldDB" id="A0AAN4RJA6"/>
<feature type="transmembrane region" description="Helical" evidence="1">
    <location>
        <begin position="114"/>
        <end position="139"/>
    </location>
</feature>
<name>A0AAN4RJA6_9ENTE</name>
<protein>
    <submittedName>
        <fullName evidence="3">ABC transporter permease</fullName>
    </submittedName>
</protein>
<evidence type="ECO:0000313" key="5">
    <source>
        <dbReference type="Proteomes" id="UP000886607"/>
    </source>
</evidence>
<evidence type="ECO:0000256" key="1">
    <source>
        <dbReference type="SAM" id="Phobius"/>
    </source>
</evidence>
<dbReference type="Proteomes" id="UP000886597">
    <property type="component" value="Unassembled WGS sequence"/>
</dbReference>
<feature type="transmembrane region" description="Helical" evidence="1">
    <location>
        <begin position="299"/>
        <end position="324"/>
    </location>
</feature>
<proteinExistence type="predicted"/>
<keyword evidence="1" id="KW-0472">Membrane</keyword>
<feature type="transmembrane region" description="Helical" evidence="1">
    <location>
        <begin position="452"/>
        <end position="472"/>
    </location>
</feature>
<dbReference type="RefSeq" id="WP_202583518.1">
    <property type="nucleotide sequence ID" value="NZ_BKBO01000005.1"/>
</dbReference>
<feature type="transmembrane region" description="Helical" evidence="1">
    <location>
        <begin position="73"/>
        <end position="94"/>
    </location>
</feature>
<dbReference type="Proteomes" id="UP000886607">
    <property type="component" value="Unassembled WGS sequence"/>
</dbReference>
<sequence>MNKILTLLGYRYRNQLGLSKLSDRNSSIKTHAILTIGGYVLVLCLALAYVISLPSQLKFNQELAIFNPYISSLLFWGLGIWALLSGVKPIIIGFDHKQLLVLPLEKRQVQLVNIFSQLLMQMSICTIVIVISQISLFIIQPYPLLNGLIMMAMIIVIPFFSTVITMFLHFAVKFLLRVVQIKSVLIEATLTLVVFLFPLLICYLQQNHFDAKQGIAATSLIRTSLLAPAATSDWLRALGQIVAATMLLTLLCIFIVKNYDRLMLFVETKHSISQKYVLRVTNPLAVLVKREGQRYFSSFSYVVNTILSPLLLLITSVGLILGIFPTTFSIEIPQTSLIIPSSYTYFIVFIVGTCLTTTTSCSFSMEGRTIWISQHLPVSIKKLSLAKGLLNTGLFLPGLFFSIISLALVFNFSGIELLLQALLLMVNVLLVTVLGLFVNLKFPSYDWTNEMIVVKQGAATLITAVCSMGIILVEAVGIVLWGSFSTVILCITGIVTTAILIRKIGKVRYL</sequence>
<feature type="transmembrane region" description="Helical" evidence="1">
    <location>
        <begin position="145"/>
        <end position="172"/>
    </location>
</feature>
<feature type="transmembrane region" description="Helical" evidence="1">
    <location>
        <begin position="32"/>
        <end position="53"/>
    </location>
</feature>
<gene>
    <name evidence="2" type="ORF">TK11N_04230</name>
    <name evidence="3" type="ORF">TK2N_04230</name>
</gene>
<feature type="transmembrane region" description="Helical" evidence="1">
    <location>
        <begin position="418"/>
        <end position="440"/>
    </location>
</feature>
<comment type="caution">
    <text evidence="3">The sequence shown here is derived from an EMBL/GenBank/DDBJ whole genome shotgun (WGS) entry which is preliminary data.</text>
</comment>
<feature type="transmembrane region" description="Helical" evidence="1">
    <location>
        <begin position="344"/>
        <end position="367"/>
    </location>
</feature>
<feature type="transmembrane region" description="Helical" evidence="1">
    <location>
        <begin position="184"/>
        <end position="206"/>
    </location>
</feature>
<feature type="transmembrane region" description="Helical" evidence="1">
    <location>
        <begin position="388"/>
        <end position="412"/>
    </location>
</feature>
<dbReference type="EMBL" id="BKBQ01000005">
    <property type="protein sequence ID" value="GEQ53579.1"/>
    <property type="molecule type" value="Genomic_DNA"/>
</dbReference>
<accession>A0AAN4RJA6</accession>
<organism evidence="3 4">
    <name type="scientific">Tetragenococcus koreensis</name>
    <dbReference type="NCBI Taxonomy" id="290335"/>
    <lineage>
        <taxon>Bacteria</taxon>
        <taxon>Bacillati</taxon>
        <taxon>Bacillota</taxon>
        <taxon>Bacilli</taxon>
        <taxon>Lactobacillales</taxon>
        <taxon>Enterococcaceae</taxon>
        <taxon>Tetragenococcus</taxon>
    </lineage>
</organism>
<evidence type="ECO:0000313" key="2">
    <source>
        <dbReference type="EMBL" id="GEQ48571.1"/>
    </source>
</evidence>
<keyword evidence="1" id="KW-1133">Transmembrane helix</keyword>
<keyword evidence="5" id="KW-1185">Reference proteome</keyword>
<dbReference type="EMBL" id="BKBO01000005">
    <property type="protein sequence ID" value="GEQ48571.1"/>
    <property type="molecule type" value="Genomic_DNA"/>
</dbReference>
<keyword evidence="1" id="KW-0812">Transmembrane</keyword>